<reference evidence="1 2" key="2">
    <citation type="submission" date="2018-06" db="EMBL/GenBank/DDBJ databases">
        <title>Marinobactersediminissp. nov, a moderately halophilic bacterium isolated from marine solar saltern.</title>
        <authorList>
            <person name="Zhang Y."/>
        </authorList>
    </citation>
    <scope>NUCLEOTIDE SEQUENCE [LARGE SCALE GENOMIC DNA]</scope>
    <source>
        <strain evidence="1 2">F01</strain>
    </source>
</reference>
<evidence type="ECO:0000313" key="2">
    <source>
        <dbReference type="Proteomes" id="UP000253987"/>
    </source>
</evidence>
<proteinExistence type="predicted"/>
<protein>
    <submittedName>
        <fullName evidence="1">Uncharacterized protein</fullName>
    </submittedName>
</protein>
<accession>A0A2V3ZMU5</accession>
<organism evidence="1 2">
    <name type="scientific">Marinobacter vulgaris</name>
    <dbReference type="NCBI Taxonomy" id="1928331"/>
    <lineage>
        <taxon>Bacteria</taxon>
        <taxon>Pseudomonadati</taxon>
        <taxon>Pseudomonadota</taxon>
        <taxon>Gammaproteobacteria</taxon>
        <taxon>Pseudomonadales</taxon>
        <taxon>Marinobacteraceae</taxon>
        <taxon>Marinobacter</taxon>
    </lineage>
</organism>
<sequence>MFSKELHLNTSTTLPLADTGTRGNWLNRAGHIVRADEKKPEFPPAQVMQAALAAAAILNDQQ</sequence>
<keyword evidence="2" id="KW-1185">Reference proteome</keyword>
<dbReference type="AlphaFoldDB" id="A0A2V3ZMU5"/>
<reference evidence="2" key="1">
    <citation type="submission" date="2018-05" db="EMBL/GenBank/DDBJ databases">
        <authorList>
            <person name="Lu D."/>
        </authorList>
    </citation>
    <scope>NUCLEOTIDE SEQUENCE [LARGE SCALE GENOMIC DNA]</scope>
    <source>
        <strain evidence="2">F01</strain>
    </source>
</reference>
<gene>
    <name evidence="1" type="ORF">DIT71_03385</name>
</gene>
<evidence type="ECO:0000313" key="1">
    <source>
        <dbReference type="EMBL" id="PXX92263.1"/>
    </source>
</evidence>
<dbReference type="Proteomes" id="UP000253987">
    <property type="component" value="Unassembled WGS sequence"/>
</dbReference>
<comment type="caution">
    <text evidence="1">The sequence shown here is derived from an EMBL/GenBank/DDBJ whole genome shotgun (WGS) entry which is preliminary data.</text>
</comment>
<name>A0A2V3ZMU5_9GAMM</name>
<dbReference type="EMBL" id="QFWX01000002">
    <property type="protein sequence ID" value="PXX92263.1"/>
    <property type="molecule type" value="Genomic_DNA"/>
</dbReference>